<dbReference type="PANTHER" id="PTHR43544">
    <property type="entry name" value="SHORT-CHAIN DEHYDROGENASE/REDUCTASE"/>
    <property type="match status" value="1"/>
</dbReference>
<dbReference type="InterPro" id="IPR002347">
    <property type="entry name" value="SDR_fam"/>
</dbReference>
<dbReference type="InterPro" id="IPR051468">
    <property type="entry name" value="Fungal_SecMetab_SDRs"/>
</dbReference>
<evidence type="ECO:0000313" key="3">
    <source>
        <dbReference type="Proteomes" id="UP001152607"/>
    </source>
</evidence>
<dbReference type="PANTHER" id="PTHR43544:SF26">
    <property type="entry name" value="SHORT CHAIN DEHYDROGENASE_REDUCTASE FAMILY OXIDOREDUCTASE (JCVI)"/>
    <property type="match status" value="1"/>
</dbReference>
<dbReference type="OrthoDB" id="9876299at2759"/>
<dbReference type="Gene3D" id="3.40.50.720">
    <property type="entry name" value="NAD(P)-binding Rossmann-like Domain"/>
    <property type="match status" value="1"/>
</dbReference>
<name>A0A9W4U9N7_9PLEO</name>
<dbReference type="Pfam" id="PF00106">
    <property type="entry name" value="adh_short"/>
    <property type="match status" value="1"/>
</dbReference>
<gene>
    <name evidence="2" type="ORF">PDIGIT_LOCUS3261</name>
</gene>
<sequence length="343" mass="37274">MRSRDDLHLNVRVFKGIHAPSNGCVRHIFSLYSNWDLNLVGTIRRCITFLNSLDHNFAHTSPQSLLYTAPATPRQQKMSGATENTVYVVTGSNRNIGLGIVKTLLARPQHTVVATVRSEEAKTSLEDEAKSVPKGTGSKLEIIKYDFSTAVPPDQVKSTFAKLNIGHIDVLVLNAGGALPLVQPSKTKAEDMRAAFEVNSIAPLLVFQGLKSYLLQSKSTPKVISVTSAVGSIGGMDPFGGGGYGPSRAAQNWVARSIHLEFNGTKGDTRLICIALHPGWVQTETGQFAVDQWQSAFKAIDYKIEMPPTKLEDSVSGIIKVIDDATAEHSGKFLTFEGKTLPW</sequence>
<keyword evidence="3" id="KW-1185">Reference proteome</keyword>
<dbReference type="GO" id="GO:0005737">
    <property type="term" value="C:cytoplasm"/>
    <property type="evidence" value="ECO:0007669"/>
    <property type="project" value="TreeGrafter"/>
</dbReference>
<reference evidence="2" key="1">
    <citation type="submission" date="2023-01" db="EMBL/GenBank/DDBJ databases">
        <authorList>
            <person name="Van Ghelder C."/>
            <person name="Rancurel C."/>
        </authorList>
    </citation>
    <scope>NUCLEOTIDE SEQUENCE</scope>
    <source>
        <strain evidence="2">CNCM I-4278</strain>
    </source>
</reference>
<comment type="similarity">
    <text evidence="1">Belongs to the short-chain dehydrogenases/reductases (SDR) family.</text>
</comment>
<dbReference type="CDD" id="cd05325">
    <property type="entry name" value="carb_red_sniffer_like_SDR_c"/>
    <property type="match status" value="1"/>
</dbReference>
<dbReference type="Proteomes" id="UP001152607">
    <property type="component" value="Unassembled WGS sequence"/>
</dbReference>
<dbReference type="InterPro" id="IPR036291">
    <property type="entry name" value="NAD(P)-bd_dom_sf"/>
</dbReference>
<dbReference type="EMBL" id="CAOQHR010000002">
    <property type="protein sequence ID" value="CAI6312226.1"/>
    <property type="molecule type" value="Genomic_DNA"/>
</dbReference>
<accession>A0A9W4U9N7</accession>
<evidence type="ECO:0000256" key="1">
    <source>
        <dbReference type="ARBA" id="ARBA00006484"/>
    </source>
</evidence>
<proteinExistence type="inferred from homology"/>
<evidence type="ECO:0000313" key="2">
    <source>
        <dbReference type="EMBL" id="CAI6312226.1"/>
    </source>
</evidence>
<dbReference type="AlphaFoldDB" id="A0A9W4U9N7"/>
<protein>
    <submittedName>
        <fullName evidence="2">Uncharacterized protein</fullName>
    </submittedName>
</protein>
<dbReference type="GO" id="GO:0016491">
    <property type="term" value="F:oxidoreductase activity"/>
    <property type="evidence" value="ECO:0007669"/>
    <property type="project" value="TreeGrafter"/>
</dbReference>
<dbReference type="SUPFAM" id="SSF51735">
    <property type="entry name" value="NAD(P)-binding Rossmann-fold domains"/>
    <property type="match status" value="1"/>
</dbReference>
<comment type="caution">
    <text evidence="2">The sequence shown here is derived from an EMBL/GenBank/DDBJ whole genome shotgun (WGS) entry which is preliminary data.</text>
</comment>
<dbReference type="PRINTS" id="PR00081">
    <property type="entry name" value="GDHRDH"/>
</dbReference>
<organism evidence="2 3">
    <name type="scientific">Periconia digitata</name>
    <dbReference type="NCBI Taxonomy" id="1303443"/>
    <lineage>
        <taxon>Eukaryota</taxon>
        <taxon>Fungi</taxon>
        <taxon>Dikarya</taxon>
        <taxon>Ascomycota</taxon>
        <taxon>Pezizomycotina</taxon>
        <taxon>Dothideomycetes</taxon>
        <taxon>Pleosporomycetidae</taxon>
        <taxon>Pleosporales</taxon>
        <taxon>Massarineae</taxon>
        <taxon>Periconiaceae</taxon>
        <taxon>Periconia</taxon>
    </lineage>
</organism>